<sequence length="992" mass="111189">MKQSRRIKLKWLGLLFLLWGVVFPVISQQRTVTGLVVDSQSGESIPGATVMVQGTQRGTVTSTDGDFSILATNEDVLRISYIGYESRFVSVGERSHLIIELKLETFSFDEVVVIGYGQVRRDDATGALVSVSSRDFNRGAITSPQELIAGRVSGVQITSAGGAPGSGAAIRIRGGSSLSASNEPLIVIDGVPVDNDGVSGMRNPLSTINPSDIESFTVLKDASATAIYGSRASNGVIIITTRSGQHGKIRFNYDANVSVGIKTNQIEVFDAEEYRQVIYDRFGENSNAANLLGNSRTNWQDEIFQTAIGHDHNFSMAGAYMDVPYRFSVGYSDQSGLLKTSDMKRYTASMNLTPTFFDDHLKVTLSLRGMFNENRFAPTGAIGNAILYDPTKPVFDENSPYGGYTTWMDGDRPASFSPVNPVAQLNQRDDTSEVFRSIGSAKFDYRFHFLPELVATLNLGYDYSNTDGTVVIPENAAFAYRRAADGTDISGEHRVYTQDRKNQLLDFYLNYNRDLPTIQSRIDLMGGYSWQHFWREDYVHATSINRQYLIAPERTIPTENYLVSFFGRMNYSLMERYLLTLTVRHDGTSRFSKDNRFGTFPSLAAAWRINQESFLQNSSVVSNLRLRLGYGVTGQQYITSDNYPYLARYSLSQSTARYRFGDDWVTMARPSGYDANLKWEETTTYNVGVDFGFYNERINGSIELYHRETTDLINEIPVAAGTNFTNILLTNVGSLENRGVEFNLNLRPVVTSDLFWETGFNFTYNKNEITKLTVVDDPGYQGAYTGVISGGTGNYAKIHSVGKPANSFFVYQQVYDENKMPIAGLYGDRNGDGEITIDDRYHFHSSAPKFLLGLSSRVEYKDWDFSFAGRASIGNFVYNDFAASNANYRYTYSNTYIQNLPKSVLDTNFESQELLSDFYVRDASFFRMDNISLGYRFADLINQNSSLRLSITVQNVFVITDYEGLDPEVFNGMDINVYPRPTTFLLGVNLEF</sequence>
<evidence type="ECO:0000259" key="10">
    <source>
        <dbReference type="Pfam" id="PF00593"/>
    </source>
</evidence>
<evidence type="ECO:0000256" key="4">
    <source>
        <dbReference type="ARBA" id="ARBA00022692"/>
    </source>
</evidence>
<evidence type="ECO:0000256" key="1">
    <source>
        <dbReference type="ARBA" id="ARBA00004571"/>
    </source>
</evidence>
<evidence type="ECO:0000256" key="6">
    <source>
        <dbReference type="ARBA" id="ARBA00023136"/>
    </source>
</evidence>
<evidence type="ECO:0000313" key="13">
    <source>
        <dbReference type="Proteomes" id="UP000191055"/>
    </source>
</evidence>
<keyword evidence="7 8" id="KW-0998">Cell outer membrane</keyword>
<evidence type="ECO:0000256" key="9">
    <source>
        <dbReference type="RuleBase" id="RU003357"/>
    </source>
</evidence>
<protein>
    <submittedName>
        <fullName evidence="12">Iron complex outermembrane recepter protein</fullName>
    </submittedName>
</protein>
<dbReference type="InterPro" id="IPR039426">
    <property type="entry name" value="TonB-dep_rcpt-like"/>
</dbReference>
<proteinExistence type="inferred from homology"/>
<dbReference type="NCBIfam" id="TIGR04057">
    <property type="entry name" value="SusC_RagA_signa"/>
    <property type="match status" value="1"/>
</dbReference>
<reference evidence="13" key="1">
    <citation type="submission" date="2017-02" db="EMBL/GenBank/DDBJ databases">
        <authorList>
            <person name="Varghese N."/>
            <person name="Submissions S."/>
        </authorList>
    </citation>
    <scope>NUCLEOTIDE SEQUENCE [LARGE SCALE GENOMIC DNA]</scope>
    <source>
        <strain evidence="13">DSM 24412</strain>
    </source>
</reference>
<dbReference type="Proteomes" id="UP000191055">
    <property type="component" value="Unassembled WGS sequence"/>
</dbReference>
<dbReference type="Gene3D" id="2.60.40.1120">
    <property type="entry name" value="Carboxypeptidase-like, regulatory domain"/>
    <property type="match status" value="1"/>
</dbReference>
<name>A0A1T5HLH2_9BACT</name>
<dbReference type="Gene3D" id="2.170.130.10">
    <property type="entry name" value="TonB-dependent receptor, plug domain"/>
    <property type="match status" value="1"/>
</dbReference>
<keyword evidence="6 8" id="KW-0472">Membrane</keyword>
<dbReference type="GO" id="GO:0009279">
    <property type="term" value="C:cell outer membrane"/>
    <property type="evidence" value="ECO:0007669"/>
    <property type="project" value="UniProtKB-SubCell"/>
</dbReference>
<evidence type="ECO:0000256" key="8">
    <source>
        <dbReference type="PROSITE-ProRule" id="PRU01360"/>
    </source>
</evidence>
<evidence type="ECO:0000256" key="2">
    <source>
        <dbReference type="ARBA" id="ARBA00022448"/>
    </source>
</evidence>
<dbReference type="RefSeq" id="WP_079558141.1">
    <property type="nucleotide sequence ID" value="NZ_CP021904.1"/>
</dbReference>
<feature type="domain" description="TonB-dependent receptor-like beta-barrel" evidence="10">
    <location>
        <begin position="389"/>
        <end position="956"/>
    </location>
</feature>
<dbReference type="InterPro" id="IPR012910">
    <property type="entry name" value="Plug_dom"/>
</dbReference>
<dbReference type="EMBL" id="FUYV01000014">
    <property type="protein sequence ID" value="SKC21523.1"/>
    <property type="molecule type" value="Genomic_DNA"/>
</dbReference>
<dbReference type="Gene3D" id="2.40.170.20">
    <property type="entry name" value="TonB-dependent receptor, beta-barrel domain"/>
    <property type="match status" value="1"/>
</dbReference>
<keyword evidence="3 8" id="KW-1134">Transmembrane beta strand</keyword>
<dbReference type="SUPFAM" id="SSF49464">
    <property type="entry name" value="Carboxypeptidase regulatory domain-like"/>
    <property type="match status" value="1"/>
</dbReference>
<keyword evidence="5 9" id="KW-0798">TonB box</keyword>
<dbReference type="InterPro" id="IPR023996">
    <property type="entry name" value="TonB-dep_OMP_SusC/RagA"/>
</dbReference>
<organism evidence="12 13">
    <name type="scientific">Alkalitalea saponilacus</name>
    <dbReference type="NCBI Taxonomy" id="889453"/>
    <lineage>
        <taxon>Bacteria</taxon>
        <taxon>Pseudomonadati</taxon>
        <taxon>Bacteroidota</taxon>
        <taxon>Bacteroidia</taxon>
        <taxon>Marinilabiliales</taxon>
        <taxon>Marinilabiliaceae</taxon>
        <taxon>Alkalitalea</taxon>
    </lineage>
</organism>
<feature type="domain" description="TonB-dependent receptor plug" evidence="11">
    <location>
        <begin position="122"/>
        <end position="236"/>
    </location>
</feature>
<dbReference type="Pfam" id="PF13715">
    <property type="entry name" value="CarbopepD_reg_2"/>
    <property type="match status" value="1"/>
</dbReference>
<accession>A0A1T5HLH2</accession>
<evidence type="ECO:0000256" key="5">
    <source>
        <dbReference type="ARBA" id="ARBA00023077"/>
    </source>
</evidence>
<keyword evidence="13" id="KW-1185">Reference proteome</keyword>
<evidence type="ECO:0000259" key="11">
    <source>
        <dbReference type="Pfam" id="PF07715"/>
    </source>
</evidence>
<evidence type="ECO:0000313" key="12">
    <source>
        <dbReference type="EMBL" id="SKC21523.1"/>
    </source>
</evidence>
<evidence type="ECO:0000256" key="3">
    <source>
        <dbReference type="ARBA" id="ARBA00022452"/>
    </source>
</evidence>
<comment type="similarity">
    <text evidence="8 9">Belongs to the TonB-dependent receptor family.</text>
</comment>
<dbReference type="Pfam" id="PF07715">
    <property type="entry name" value="Plug"/>
    <property type="match status" value="1"/>
</dbReference>
<dbReference type="SUPFAM" id="SSF56935">
    <property type="entry name" value="Porins"/>
    <property type="match status" value="1"/>
</dbReference>
<gene>
    <name evidence="12" type="ORF">SAMN03080601_02431</name>
</gene>
<dbReference type="OrthoDB" id="9768177at2"/>
<dbReference type="KEGG" id="asx:CDL62_00980"/>
<dbReference type="InterPro" id="IPR036942">
    <property type="entry name" value="Beta-barrel_TonB_sf"/>
</dbReference>
<dbReference type="Pfam" id="PF00593">
    <property type="entry name" value="TonB_dep_Rec_b-barrel"/>
    <property type="match status" value="1"/>
</dbReference>
<dbReference type="InterPro" id="IPR023997">
    <property type="entry name" value="TonB-dep_OMP_SusC/RagA_CS"/>
</dbReference>
<keyword evidence="4 8" id="KW-0812">Transmembrane</keyword>
<dbReference type="NCBIfam" id="TIGR04056">
    <property type="entry name" value="OMP_RagA_SusC"/>
    <property type="match status" value="1"/>
</dbReference>
<dbReference type="InterPro" id="IPR000531">
    <property type="entry name" value="Beta-barrel_TonB"/>
</dbReference>
<comment type="subcellular location">
    <subcellularLocation>
        <location evidence="1 8">Cell outer membrane</location>
        <topology evidence="1 8">Multi-pass membrane protein</topology>
    </subcellularLocation>
</comment>
<keyword evidence="2 8" id="KW-0813">Transport</keyword>
<dbReference type="InterPro" id="IPR008969">
    <property type="entry name" value="CarboxyPept-like_regulatory"/>
</dbReference>
<dbReference type="InterPro" id="IPR037066">
    <property type="entry name" value="Plug_dom_sf"/>
</dbReference>
<dbReference type="AlphaFoldDB" id="A0A1T5HLH2"/>
<dbReference type="STRING" id="889453.SAMN03080601_02431"/>
<dbReference type="PROSITE" id="PS52016">
    <property type="entry name" value="TONB_DEPENDENT_REC_3"/>
    <property type="match status" value="1"/>
</dbReference>
<evidence type="ECO:0000256" key="7">
    <source>
        <dbReference type="ARBA" id="ARBA00023237"/>
    </source>
</evidence>